<feature type="transmembrane region" description="Helical" evidence="1">
    <location>
        <begin position="188"/>
        <end position="206"/>
    </location>
</feature>
<feature type="transmembrane region" description="Helical" evidence="1">
    <location>
        <begin position="260"/>
        <end position="281"/>
    </location>
</feature>
<evidence type="ECO:0000256" key="1">
    <source>
        <dbReference type="SAM" id="Phobius"/>
    </source>
</evidence>
<feature type="transmembrane region" description="Helical" evidence="1">
    <location>
        <begin position="129"/>
        <end position="151"/>
    </location>
</feature>
<dbReference type="OrthoDB" id="3742900at2"/>
<dbReference type="InterPro" id="IPR045931">
    <property type="entry name" value="DUF6350"/>
</dbReference>
<gene>
    <name evidence="2" type="ORF">D9V41_04650</name>
</gene>
<keyword evidence="1" id="KW-0812">Transmembrane</keyword>
<sequence>MVAAIAGRGGADDAIGFGAISGGVAGALAAVLSAVTSTSTVTTSFARAAFGAFLVVGIGAAVSVAVRHPRSRRLPVRVRPFVPALAEGLRAAGVVVLAAFVLVMVIAASRVNAAADLWAALDPGYTGGLVLGLVCLLALPTIVAWALAVILGPGIALGVDTRVDIAGIDVGTLPAFPPLAILPEPGPFADAVVVIMAIPVLAAGWAGSRLIERLATERLIERLGHAALAGAVAGLLLALIAISGRGAIGPGLLAEAGPPVLSTLLVAIASMSVGGALGALASHYRGARADSE</sequence>
<feature type="transmembrane region" description="Helical" evidence="1">
    <location>
        <begin position="88"/>
        <end position="109"/>
    </location>
</feature>
<dbReference type="EMBL" id="RDBF01000003">
    <property type="protein sequence ID" value="RLV56385.1"/>
    <property type="molecule type" value="Genomic_DNA"/>
</dbReference>
<keyword evidence="1" id="KW-0472">Membrane</keyword>
<feature type="transmembrane region" description="Helical" evidence="1">
    <location>
        <begin position="14"/>
        <end position="36"/>
    </location>
</feature>
<feature type="transmembrane region" description="Helical" evidence="1">
    <location>
        <begin position="226"/>
        <end position="248"/>
    </location>
</feature>
<reference evidence="2 3" key="1">
    <citation type="submission" date="2018-10" db="EMBL/GenBank/DDBJ databases">
        <title>Aeromicrobium sp. 9W16Y-2 whole genome shotgun sequence.</title>
        <authorList>
            <person name="Li F."/>
        </authorList>
    </citation>
    <scope>NUCLEOTIDE SEQUENCE [LARGE SCALE GENOMIC DNA]</scope>
    <source>
        <strain evidence="2 3">9W16Y-2</strain>
    </source>
</reference>
<keyword evidence="3" id="KW-1185">Reference proteome</keyword>
<feature type="transmembrane region" description="Helical" evidence="1">
    <location>
        <begin position="48"/>
        <end position="67"/>
    </location>
</feature>
<accession>A0A3L8PM28</accession>
<keyword evidence="1" id="KW-1133">Transmembrane helix</keyword>
<comment type="caution">
    <text evidence="2">The sequence shown here is derived from an EMBL/GenBank/DDBJ whole genome shotgun (WGS) entry which is preliminary data.</text>
</comment>
<dbReference type="AlphaFoldDB" id="A0A3L8PM28"/>
<name>A0A3L8PM28_9ACTN</name>
<dbReference type="Pfam" id="PF19877">
    <property type="entry name" value="DUF6350"/>
    <property type="match status" value="1"/>
</dbReference>
<evidence type="ECO:0000313" key="3">
    <source>
        <dbReference type="Proteomes" id="UP000282515"/>
    </source>
</evidence>
<protein>
    <submittedName>
        <fullName evidence="2">Uncharacterized protein</fullName>
    </submittedName>
</protein>
<evidence type="ECO:0000313" key="2">
    <source>
        <dbReference type="EMBL" id="RLV56385.1"/>
    </source>
</evidence>
<organism evidence="2 3">
    <name type="scientific">Aeromicrobium phragmitis</name>
    <dbReference type="NCBI Taxonomy" id="2478914"/>
    <lineage>
        <taxon>Bacteria</taxon>
        <taxon>Bacillati</taxon>
        <taxon>Actinomycetota</taxon>
        <taxon>Actinomycetes</taxon>
        <taxon>Propionibacteriales</taxon>
        <taxon>Nocardioidaceae</taxon>
        <taxon>Aeromicrobium</taxon>
    </lineage>
</organism>
<dbReference type="Proteomes" id="UP000282515">
    <property type="component" value="Unassembled WGS sequence"/>
</dbReference>
<proteinExistence type="predicted"/>